<accession>A0ABS7JLT7</accession>
<dbReference type="RefSeq" id="WP_221531486.1">
    <property type="nucleotide sequence ID" value="NZ_JAIGYP010000002.1"/>
</dbReference>
<keyword evidence="8 13" id="KW-1133">Transmembrane helix</keyword>
<protein>
    <recommendedName>
        <fullName evidence="3 13">Membrane protein insertase YidC</fullName>
    </recommendedName>
    <alternativeName>
        <fullName evidence="12 13">Foldase YidC</fullName>
    </alternativeName>
    <alternativeName>
        <fullName evidence="11 13">Membrane integrase YidC</fullName>
    </alternativeName>
    <alternativeName>
        <fullName evidence="13">Membrane protein YidC</fullName>
    </alternativeName>
</protein>
<feature type="transmembrane region" description="Helical" evidence="13">
    <location>
        <begin position="405"/>
        <end position="427"/>
    </location>
</feature>
<comment type="subcellular location">
    <subcellularLocation>
        <location evidence="1">Cell inner membrane</location>
        <topology evidence="1">Multi-pass membrane protein</topology>
    </subcellularLocation>
    <subcellularLocation>
        <location evidence="13">Cell membrane</location>
        <topology evidence="13">Multi-pass membrane protein</topology>
    </subcellularLocation>
</comment>
<dbReference type="PANTHER" id="PTHR12428:SF65">
    <property type="entry name" value="CYTOCHROME C OXIDASE ASSEMBLY PROTEIN COX18, MITOCHONDRIAL"/>
    <property type="match status" value="1"/>
</dbReference>
<evidence type="ECO:0000256" key="4">
    <source>
        <dbReference type="ARBA" id="ARBA00022448"/>
    </source>
</evidence>
<dbReference type="InterPro" id="IPR047196">
    <property type="entry name" value="YidC_ALB_C"/>
</dbReference>
<dbReference type="Proteomes" id="UP000700059">
    <property type="component" value="Unassembled WGS sequence"/>
</dbReference>
<keyword evidence="6 13" id="KW-0812">Transmembrane</keyword>
<dbReference type="NCBIfam" id="TIGR03593">
    <property type="entry name" value="yidC_nterm"/>
    <property type="match status" value="1"/>
</dbReference>
<evidence type="ECO:0000259" key="15">
    <source>
        <dbReference type="Pfam" id="PF02096"/>
    </source>
</evidence>
<proteinExistence type="inferred from homology"/>
<sequence length="538" mass="60971">MFNKIDQLSSQTRIMIAVVLALIFFVPYSYFYQPSLAENNATKMESAQVTQNVPSTPNTQDLTTPTNTATLANTSVVKDSAVIATIEAESFTYKIDKLGRIMAVELKEEKYRKNSAPLSLFLDSVANQNNPKILEIRFSDPVLNNQALNSSYIASVSHLKLADTPQSLTLTQELNGFRVQKILTFYPNGYYKATIKIPQNHVYFVSPGMRPSVENDKFVFKGVIVKKVDNTITTIEDGDAQGQENFSNAKILAAVDRYYATLLFNEKGLSATILSNADEDPMPFISGNGELALEGYIGPKNYRLLESINPILTDIVEYGVITFFAKPLFLLLEKLYDFCGNWGWAIILLTLIVRIVLYPLTYKGMVSMQKLKDLAPKMKELQQKYKGEPQKLQVHMMDLYKKHGANPMGGCLPLLLQIPVFFAIYRVLFNAIELKGADWLLWITDLSVMDPYYVLPILMGATMYLQQHLTPTAFSDPMQEKIFKFLPLIFTIFFVTFPSGLVLYWFVNNIFSILQQLLINKSLERKKAKEIAEHKHKV</sequence>
<reference evidence="17 18" key="1">
    <citation type="submission" date="2021-08" db="EMBL/GenBank/DDBJ databases">
        <title>Helicobacter spp. isolated from feces of Anatolian Ground Squirrel (Spermophilus xanthoprymnus) in Turkey.</title>
        <authorList>
            <person name="Aydin F."/>
            <person name="Abay S."/>
            <person name="Kayman T."/>
            <person name="Karakaya E."/>
            <person name="Saticioglu I.B."/>
        </authorList>
    </citation>
    <scope>NUCLEOTIDE SEQUENCE [LARGE SCALE GENOMIC DNA]</scope>
    <source>
        <strain evidence="17 18">Faydin-H70</strain>
    </source>
</reference>
<comment type="function">
    <text evidence="13">Required for the insertion and/or proper folding and/or complex formation of integral membrane proteins into the membrane. Involved in integration of membrane proteins that insert both dependently and independently of the Sec translocase complex, as well as at least some lipoproteins. Aids folding of multispanning membrane proteins.</text>
</comment>
<name>A0ABS7JLT7_9HELI</name>
<dbReference type="InterPro" id="IPR019998">
    <property type="entry name" value="Membr_insert_YidC"/>
</dbReference>
<feature type="compositionally biased region" description="Low complexity" evidence="14">
    <location>
        <begin position="56"/>
        <end position="66"/>
    </location>
</feature>
<dbReference type="EMBL" id="JAIGYQ010000002">
    <property type="protein sequence ID" value="MBX7490345.1"/>
    <property type="molecule type" value="Genomic_DNA"/>
</dbReference>
<feature type="region of interest" description="Disordered" evidence="14">
    <location>
        <begin position="47"/>
        <end position="66"/>
    </location>
</feature>
<keyword evidence="9 13" id="KW-0472">Membrane</keyword>
<evidence type="ECO:0000256" key="1">
    <source>
        <dbReference type="ARBA" id="ARBA00004429"/>
    </source>
</evidence>
<feature type="transmembrane region" description="Helical" evidence="13">
    <location>
        <begin position="342"/>
        <end position="362"/>
    </location>
</feature>
<evidence type="ECO:0000259" key="16">
    <source>
        <dbReference type="Pfam" id="PF14849"/>
    </source>
</evidence>
<dbReference type="Pfam" id="PF02096">
    <property type="entry name" value="60KD_IMP"/>
    <property type="match status" value="1"/>
</dbReference>
<organism evidence="17 18">
    <name type="scientific">Helicobacter turcicus</name>
    <dbReference type="NCBI Taxonomy" id="2867412"/>
    <lineage>
        <taxon>Bacteria</taxon>
        <taxon>Pseudomonadati</taxon>
        <taxon>Campylobacterota</taxon>
        <taxon>Epsilonproteobacteria</taxon>
        <taxon>Campylobacterales</taxon>
        <taxon>Helicobacteraceae</taxon>
        <taxon>Helicobacter</taxon>
    </lineage>
</organism>
<dbReference type="CDD" id="cd20070">
    <property type="entry name" value="5TM_YidC_Alb3"/>
    <property type="match status" value="1"/>
</dbReference>
<evidence type="ECO:0000256" key="11">
    <source>
        <dbReference type="ARBA" id="ARBA00033245"/>
    </source>
</evidence>
<dbReference type="HAMAP" id="MF_01810">
    <property type="entry name" value="YidC_type1"/>
    <property type="match status" value="1"/>
</dbReference>
<evidence type="ECO:0000256" key="13">
    <source>
        <dbReference type="HAMAP-Rule" id="MF_01810"/>
    </source>
</evidence>
<evidence type="ECO:0000256" key="7">
    <source>
        <dbReference type="ARBA" id="ARBA00022927"/>
    </source>
</evidence>
<evidence type="ECO:0000256" key="6">
    <source>
        <dbReference type="ARBA" id="ARBA00022692"/>
    </source>
</evidence>
<gene>
    <name evidence="13 17" type="primary">yidC</name>
    <name evidence="17" type="ORF">K4G57_02475</name>
</gene>
<evidence type="ECO:0000256" key="5">
    <source>
        <dbReference type="ARBA" id="ARBA00022475"/>
    </source>
</evidence>
<evidence type="ECO:0000256" key="10">
    <source>
        <dbReference type="ARBA" id="ARBA00023186"/>
    </source>
</evidence>
<dbReference type="Gene3D" id="2.70.98.90">
    <property type="match status" value="1"/>
</dbReference>
<feature type="domain" description="Membrane insertase YidC N-terminal" evidence="16">
    <location>
        <begin position="85"/>
        <end position="330"/>
    </location>
</feature>
<dbReference type="NCBIfam" id="NF002357">
    <property type="entry name" value="PRK01318.2-4"/>
    <property type="match status" value="1"/>
</dbReference>
<keyword evidence="4 13" id="KW-0813">Transport</keyword>
<keyword evidence="5 13" id="KW-1003">Cell membrane</keyword>
<feature type="transmembrane region" description="Helical" evidence="13">
    <location>
        <begin position="485"/>
        <end position="507"/>
    </location>
</feature>
<keyword evidence="7 13" id="KW-0653">Protein transport</keyword>
<dbReference type="PRINTS" id="PR00701">
    <property type="entry name" value="60KDINNERMP"/>
</dbReference>
<evidence type="ECO:0000256" key="3">
    <source>
        <dbReference type="ARBA" id="ARBA00015325"/>
    </source>
</evidence>
<dbReference type="InterPro" id="IPR028055">
    <property type="entry name" value="YidC/Oxa/ALB_C"/>
</dbReference>
<dbReference type="Pfam" id="PF14849">
    <property type="entry name" value="YidC_periplas"/>
    <property type="match status" value="1"/>
</dbReference>
<evidence type="ECO:0000256" key="14">
    <source>
        <dbReference type="SAM" id="MobiDB-lite"/>
    </source>
</evidence>
<dbReference type="PRINTS" id="PR01900">
    <property type="entry name" value="YIDCPROTEIN"/>
</dbReference>
<comment type="subunit">
    <text evidence="13">Interacts with the Sec translocase complex via SecD. Specifically interacts with transmembrane segments of nascent integral membrane proteins during membrane integration.</text>
</comment>
<evidence type="ECO:0000256" key="12">
    <source>
        <dbReference type="ARBA" id="ARBA00033342"/>
    </source>
</evidence>
<feature type="transmembrane region" description="Helical" evidence="13">
    <location>
        <begin position="439"/>
        <end position="465"/>
    </location>
</feature>
<comment type="caution">
    <text evidence="17">The sequence shown here is derived from an EMBL/GenBank/DDBJ whole genome shotgun (WGS) entry which is preliminary data.</text>
</comment>
<evidence type="ECO:0000256" key="2">
    <source>
        <dbReference type="ARBA" id="ARBA00010527"/>
    </source>
</evidence>
<evidence type="ECO:0000256" key="9">
    <source>
        <dbReference type="ARBA" id="ARBA00023136"/>
    </source>
</evidence>
<evidence type="ECO:0000256" key="8">
    <source>
        <dbReference type="ARBA" id="ARBA00022989"/>
    </source>
</evidence>
<dbReference type="InterPro" id="IPR001708">
    <property type="entry name" value="YidC/ALB3/OXA1/COX18"/>
</dbReference>
<evidence type="ECO:0000313" key="17">
    <source>
        <dbReference type="EMBL" id="MBX7490345.1"/>
    </source>
</evidence>
<feature type="transmembrane region" description="Helical" evidence="13">
    <location>
        <begin position="12"/>
        <end position="31"/>
    </location>
</feature>
<dbReference type="PANTHER" id="PTHR12428">
    <property type="entry name" value="OXA1"/>
    <property type="match status" value="1"/>
</dbReference>
<dbReference type="InterPro" id="IPR028053">
    <property type="entry name" value="Membr_insert_YidC_N"/>
</dbReference>
<dbReference type="CDD" id="cd19960">
    <property type="entry name" value="YidC_peri"/>
    <property type="match status" value="1"/>
</dbReference>
<feature type="domain" description="Membrane insertase YidC/Oxa/ALB C-terminal" evidence="15">
    <location>
        <begin position="342"/>
        <end position="521"/>
    </location>
</feature>
<evidence type="ECO:0000313" key="18">
    <source>
        <dbReference type="Proteomes" id="UP000700059"/>
    </source>
</evidence>
<keyword evidence="10 13" id="KW-0143">Chaperone</keyword>
<comment type="similarity">
    <text evidence="2 13">Belongs to the OXA1/ALB3/YidC family. Type 1 subfamily.</text>
</comment>
<dbReference type="NCBIfam" id="TIGR03592">
    <property type="entry name" value="yidC_oxa1_cterm"/>
    <property type="match status" value="1"/>
</dbReference>
<dbReference type="InterPro" id="IPR038221">
    <property type="entry name" value="YidC_periplasmic_sf"/>
</dbReference>
<keyword evidence="18" id="KW-1185">Reference proteome</keyword>